<name>A0AAV0I7E4_9ROSI</name>
<organism evidence="2 3">
    <name type="scientific">Linum tenue</name>
    <dbReference type="NCBI Taxonomy" id="586396"/>
    <lineage>
        <taxon>Eukaryota</taxon>
        <taxon>Viridiplantae</taxon>
        <taxon>Streptophyta</taxon>
        <taxon>Embryophyta</taxon>
        <taxon>Tracheophyta</taxon>
        <taxon>Spermatophyta</taxon>
        <taxon>Magnoliopsida</taxon>
        <taxon>eudicotyledons</taxon>
        <taxon>Gunneridae</taxon>
        <taxon>Pentapetalae</taxon>
        <taxon>rosids</taxon>
        <taxon>fabids</taxon>
        <taxon>Malpighiales</taxon>
        <taxon>Linaceae</taxon>
        <taxon>Linum</taxon>
    </lineage>
</organism>
<comment type="caution">
    <text evidence="2">The sequence shown here is derived from an EMBL/GenBank/DDBJ whole genome shotgun (WGS) entry which is preliminary data.</text>
</comment>
<sequence>MKEKAFDSSTMSRNLFQLVSSSARIDFTSTPYSKYLQPSDVSSYPLTDAGTFQLAPSVFDSRLPLDKRPSSVPTPFIKETSSSAYS</sequence>
<dbReference type="Proteomes" id="UP001154282">
    <property type="component" value="Unassembled WGS sequence"/>
</dbReference>
<gene>
    <name evidence="2" type="ORF">LITE_LOCUS7970</name>
</gene>
<accession>A0AAV0I7E4</accession>
<evidence type="ECO:0000256" key="1">
    <source>
        <dbReference type="SAM" id="MobiDB-lite"/>
    </source>
</evidence>
<dbReference type="AlphaFoldDB" id="A0AAV0I7E4"/>
<evidence type="ECO:0000313" key="2">
    <source>
        <dbReference type="EMBL" id="CAI0393540.1"/>
    </source>
</evidence>
<reference evidence="2" key="1">
    <citation type="submission" date="2022-08" db="EMBL/GenBank/DDBJ databases">
        <authorList>
            <person name="Gutierrez-Valencia J."/>
        </authorList>
    </citation>
    <scope>NUCLEOTIDE SEQUENCE</scope>
</reference>
<feature type="region of interest" description="Disordered" evidence="1">
    <location>
        <begin position="65"/>
        <end position="86"/>
    </location>
</feature>
<protein>
    <submittedName>
        <fullName evidence="2">Uncharacterized protein</fullName>
    </submittedName>
</protein>
<proteinExistence type="predicted"/>
<keyword evidence="3" id="KW-1185">Reference proteome</keyword>
<dbReference type="EMBL" id="CAMGYJ010000003">
    <property type="protein sequence ID" value="CAI0393540.1"/>
    <property type="molecule type" value="Genomic_DNA"/>
</dbReference>
<evidence type="ECO:0000313" key="3">
    <source>
        <dbReference type="Proteomes" id="UP001154282"/>
    </source>
</evidence>